<reference evidence="1 2" key="1">
    <citation type="submission" date="2015-07" db="EMBL/GenBank/DDBJ databases">
        <title>Draft genome sequence of the Amantichitinum ursilacus IGB-41, a new chitin-degrading bacterium.</title>
        <authorList>
            <person name="Kirstahler P."/>
            <person name="Guenther M."/>
            <person name="Grumaz C."/>
            <person name="Rupp S."/>
            <person name="Zibek S."/>
            <person name="Sohn K."/>
        </authorList>
    </citation>
    <scope>NUCLEOTIDE SEQUENCE [LARGE SCALE GENOMIC DNA]</scope>
    <source>
        <strain evidence="1 2">IGB-41</strain>
    </source>
</reference>
<dbReference type="RefSeq" id="WP_053937429.1">
    <property type="nucleotide sequence ID" value="NZ_LAQT01000007.1"/>
</dbReference>
<proteinExistence type="predicted"/>
<evidence type="ECO:0000313" key="1">
    <source>
        <dbReference type="EMBL" id="KPC53174.1"/>
    </source>
</evidence>
<sequence length="159" mass="18484">MREQAKKNGGEIFFLLRDYFPLDEWRKYCSRTMKIKDANGTIIEFDRTTLPPFTTIRFRDGQSGYAEVLKTAISGYAGEVLWNIFEYKRVSGGESNWIIEPQFVSLLRNTECPPFESVSDYVQKKYPEFSKKAHADLISLVSYLTLWLTEHGFKPVYAV</sequence>
<keyword evidence="2" id="KW-1185">Reference proteome</keyword>
<dbReference type="Proteomes" id="UP000037939">
    <property type="component" value="Unassembled WGS sequence"/>
</dbReference>
<comment type="caution">
    <text evidence="1">The sequence shown here is derived from an EMBL/GenBank/DDBJ whole genome shotgun (WGS) entry which is preliminary data.</text>
</comment>
<evidence type="ECO:0000313" key="2">
    <source>
        <dbReference type="Proteomes" id="UP000037939"/>
    </source>
</evidence>
<gene>
    <name evidence="1" type="ORF">WG78_08790</name>
</gene>
<dbReference type="AlphaFoldDB" id="A0A0N0GP57"/>
<name>A0A0N0GP57_9NEIS</name>
<protein>
    <submittedName>
        <fullName evidence="1">Uncharacterized protein</fullName>
    </submittedName>
</protein>
<organism evidence="1 2">
    <name type="scientific">Amantichitinum ursilacus</name>
    <dbReference type="NCBI Taxonomy" id="857265"/>
    <lineage>
        <taxon>Bacteria</taxon>
        <taxon>Pseudomonadati</taxon>
        <taxon>Pseudomonadota</taxon>
        <taxon>Betaproteobacteria</taxon>
        <taxon>Neisseriales</taxon>
        <taxon>Chitinibacteraceae</taxon>
        <taxon>Amantichitinum</taxon>
    </lineage>
</organism>
<accession>A0A0N0GP57</accession>
<dbReference type="EMBL" id="LAQT01000007">
    <property type="protein sequence ID" value="KPC53174.1"/>
    <property type="molecule type" value="Genomic_DNA"/>
</dbReference>